<sequence length="70" mass="8597">MEEEELEKWFTQPVTDFAPFVEYEFEERDFQLLKSVGHHEVPWSLKESSNKRMLLLVSKCRRHIELWTKK</sequence>
<organism evidence="1 2">
    <name type="scientific">Microthlaspi erraticum</name>
    <dbReference type="NCBI Taxonomy" id="1685480"/>
    <lineage>
        <taxon>Eukaryota</taxon>
        <taxon>Viridiplantae</taxon>
        <taxon>Streptophyta</taxon>
        <taxon>Embryophyta</taxon>
        <taxon>Tracheophyta</taxon>
        <taxon>Spermatophyta</taxon>
        <taxon>Magnoliopsida</taxon>
        <taxon>eudicotyledons</taxon>
        <taxon>Gunneridae</taxon>
        <taxon>Pentapetalae</taxon>
        <taxon>rosids</taxon>
        <taxon>malvids</taxon>
        <taxon>Brassicales</taxon>
        <taxon>Brassicaceae</taxon>
        <taxon>Coluteocarpeae</taxon>
        <taxon>Microthlaspi</taxon>
    </lineage>
</organism>
<comment type="caution">
    <text evidence="1">The sequence shown here is derived from an EMBL/GenBank/DDBJ whole genome shotgun (WGS) entry which is preliminary data.</text>
</comment>
<protein>
    <submittedName>
        <fullName evidence="1">Uncharacterized protein</fullName>
    </submittedName>
</protein>
<dbReference type="AlphaFoldDB" id="A0A6D2I6T3"/>
<accession>A0A6D2I6T3</accession>
<dbReference type="Proteomes" id="UP000467841">
    <property type="component" value="Unassembled WGS sequence"/>
</dbReference>
<evidence type="ECO:0000313" key="2">
    <source>
        <dbReference type="Proteomes" id="UP000467841"/>
    </source>
</evidence>
<proteinExistence type="predicted"/>
<dbReference type="OrthoDB" id="1054937at2759"/>
<evidence type="ECO:0000313" key="1">
    <source>
        <dbReference type="EMBL" id="CAA7021885.1"/>
    </source>
</evidence>
<name>A0A6D2I6T3_9BRAS</name>
<gene>
    <name evidence="1" type="ORF">MERR_LOCUS9120</name>
</gene>
<keyword evidence="2" id="KW-1185">Reference proteome</keyword>
<reference evidence="1" key="1">
    <citation type="submission" date="2020-01" db="EMBL/GenBank/DDBJ databases">
        <authorList>
            <person name="Mishra B."/>
        </authorList>
    </citation>
    <scope>NUCLEOTIDE SEQUENCE [LARGE SCALE GENOMIC DNA]</scope>
</reference>
<dbReference type="EMBL" id="CACVBM020000665">
    <property type="protein sequence ID" value="CAA7021885.1"/>
    <property type="molecule type" value="Genomic_DNA"/>
</dbReference>